<comment type="caution">
    <text evidence="4">The sequence shown here is derived from an EMBL/GenBank/DDBJ whole genome shotgun (WGS) entry which is preliminary data.</text>
</comment>
<evidence type="ECO:0000259" key="3">
    <source>
        <dbReference type="PROSITE" id="PS51668"/>
    </source>
</evidence>
<sequence>MPHAFVPIGVVRGPRQGTRQDDWGDVECRIELSPAELEPEATLGLSDYSHVEVVFGFHLTDRVCRGTQHPRGNPDWPRVGILAQRAPNRPNHLGVTVCALLSVDGLTLTVRGLDALDGSPVLDVKPYLPQFAARGAVREPGWSAELMRDYF</sequence>
<dbReference type="CDD" id="cd09281">
    <property type="entry name" value="UPF0066"/>
    <property type="match status" value="1"/>
</dbReference>
<dbReference type="InterPro" id="IPR023370">
    <property type="entry name" value="TrmO-like_N"/>
</dbReference>
<dbReference type="PANTHER" id="PTHR12818">
    <property type="entry name" value="TRNA (ADENINE(37)-N6)-METHYLTRANSFERASE"/>
    <property type="match status" value="1"/>
</dbReference>
<evidence type="ECO:0000256" key="1">
    <source>
        <dbReference type="ARBA" id="ARBA00022691"/>
    </source>
</evidence>
<reference evidence="4 5" key="1">
    <citation type="journal article" date="2016" name="Arch. Microbiol.">
        <title>Streptomyces zhihengii sp. nov., isolated from rhizospheric soil of Psammosilene tunicoides.</title>
        <authorList>
            <person name="Huang M.J."/>
            <person name="Fei J.J."/>
            <person name="Salam N."/>
            <person name="Kim C.J."/>
            <person name="Hozzein W.N."/>
            <person name="Xiao M."/>
            <person name="Huang H.Q."/>
            <person name="Li W.J."/>
        </authorList>
    </citation>
    <scope>NUCLEOTIDE SEQUENCE [LARGE SCALE GENOMIC DNA]</scope>
    <source>
        <strain evidence="4 5">YIM T102</strain>
    </source>
</reference>
<gene>
    <name evidence="4" type="ORF">JE024_06750</name>
</gene>
<dbReference type="InterPro" id="IPR036414">
    <property type="entry name" value="YaeB_N_sf"/>
</dbReference>
<keyword evidence="4" id="KW-0808">Transferase</keyword>
<keyword evidence="1" id="KW-0949">S-adenosyl-L-methionine</keyword>
<name>A0ABS2UMC0_9ACTN</name>
<dbReference type="InterPro" id="IPR036413">
    <property type="entry name" value="YaeB-like_sf"/>
</dbReference>
<keyword evidence="4" id="KW-0489">Methyltransferase</keyword>
<dbReference type="PANTHER" id="PTHR12818:SF0">
    <property type="entry name" value="TRNA (ADENINE(37)-N6)-METHYLTRANSFERASE"/>
    <property type="match status" value="1"/>
</dbReference>
<proteinExistence type="inferred from homology"/>
<dbReference type="Gene3D" id="2.40.30.70">
    <property type="entry name" value="YaeB-like"/>
    <property type="match status" value="1"/>
</dbReference>
<feature type="domain" description="TsaA-like" evidence="3">
    <location>
        <begin position="5"/>
        <end position="136"/>
    </location>
</feature>
<organism evidence="4 5">
    <name type="scientific">Streptomyces zhihengii</name>
    <dbReference type="NCBI Taxonomy" id="1818004"/>
    <lineage>
        <taxon>Bacteria</taxon>
        <taxon>Bacillati</taxon>
        <taxon>Actinomycetota</taxon>
        <taxon>Actinomycetes</taxon>
        <taxon>Kitasatosporales</taxon>
        <taxon>Streptomycetaceae</taxon>
        <taxon>Streptomyces</taxon>
    </lineage>
</organism>
<evidence type="ECO:0000313" key="5">
    <source>
        <dbReference type="Proteomes" id="UP000664109"/>
    </source>
</evidence>
<protein>
    <submittedName>
        <fullName evidence="4">SAM-dependent methyltransferase</fullName>
    </submittedName>
</protein>
<dbReference type="Pfam" id="PF01980">
    <property type="entry name" value="TrmO_N"/>
    <property type="match status" value="1"/>
</dbReference>
<evidence type="ECO:0000256" key="2">
    <source>
        <dbReference type="ARBA" id="ARBA00033753"/>
    </source>
</evidence>
<comment type="similarity">
    <text evidence="2">Belongs to the tRNA methyltransferase O family.</text>
</comment>
<keyword evidence="5" id="KW-1185">Reference proteome</keyword>
<accession>A0ABS2UMC0</accession>
<evidence type="ECO:0000313" key="4">
    <source>
        <dbReference type="EMBL" id="MBM9618449.1"/>
    </source>
</evidence>
<dbReference type="EMBL" id="JAFEJA010000001">
    <property type="protein sequence ID" value="MBM9618449.1"/>
    <property type="molecule type" value="Genomic_DNA"/>
</dbReference>
<dbReference type="InterPro" id="IPR040372">
    <property type="entry name" value="YaeB-like"/>
</dbReference>
<dbReference type="Proteomes" id="UP000664109">
    <property type="component" value="Unassembled WGS sequence"/>
</dbReference>
<dbReference type="GO" id="GO:0032259">
    <property type="term" value="P:methylation"/>
    <property type="evidence" value="ECO:0007669"/>
    <property type="project" value="UniProtKB-KW"/>
</dbReference>
<dbReference type="GO" id="GO:0008168">
    <property type="term" value="F:methyltransferase activity"/>
    <property type="evidence" value="ECO:0007669"/>
    <property type="project" value="UniProtKB-KW"/>
</dbReference>
<dbReference type="PROSITE" id="PS51668">
    <property type="entry name" value="TSAA_2"/>
    <property type="match status" value="1"/>
</dbReference>
<dbReference type="RefSeq" id="WP_205372720.1">
    <property type="nucleotide sequence ID" value="NZ_JAFEJA010000001.1"/>
</dbReference>
<dbReference type="SUPFAM" id="SSF118196">
    <property type="entry name" value="YaeB-like"/>
    <property type="match status" value="1"/>
</dbReference>